<dbReference type="HOGENOM" id="CLU_121782_0_0_4"/>
<dbReference type="OrthoDB" id="5769605at2"/>
<protein>
    <recommendedName>
        <fullName evidence="3">DUF4398 domain-containing protein</fullName>
    </recommendedName>
</protein>
<evidence type="ECO:0008006" key="3">
    <source>
        <dbReference type="Google" id="ProtNLM"/>
    </source>
</evidence>
<dbReference type="AlphaFoldDB" id="C5D0Q8"/>
<reference evidence="2" key="1">
    <citation type="submission" date="2009-06" db="EMBL/GenBank/DDBJ databases">
        <title>Complete sequence of chromosome 2 of Variovorax paradoxus S110.</title>
        <authorList>
            <consortium name="US DOE Joint Genome Institute"/>
            <person name="Lucas S."/>
            <person name="Copeland A."/>
            <person name="Lapidus A."/>
            <person name="Glavina del Rio T."/>
            <person name="Tice H."/>
            <person name="Bruce D."/>
            <person name="Goodwin L."/>
            <person name="Pitluck S."/>
            <person name="Chertkov O."/>
            <person name="Brettin T."/>
            <person name="Detter J.C."/>
            <person name="Han C."/>
            <person name="Larimer F."/>
            <person name="Land M."/>
            <person name="Hauser L."/>
            <person name="Kyrpides N."/>
            <person name="Ovchinnikova G."/>
            <person name="Orwin P."/>
            <person name="Leadbetter J.R."/>
            <person name="Spain J.C."/>
            <person name="Han J.I."/>
        </authorList>
    </citation>
    <scope>NUCLEOTIDE SEQUENCE</scope>
    <source>
        <strain evidence="2">S110</strain>
    </source>
</reference>
<dbReference type="EMBL" id="CP001636">
    <property type="protein sequence ID" value="ACS22569.1"/>
    <property type="molecule type" value="Genomic_DNA"/>
</dbReference>
<feature type="signal peptide" evidence="1">
    <location>
        <begin position="1"/>
        <end position="24"/>
    </location>
</feature>
<dbReference type="eggNOG" id="ENOG503027G">
    <property type="taxonomic scope" value="Bacteria"/>
</dbReference>
<keyword evidence="1" id="KW-0732">Signal</keyword>
<gene>
    <name evidence="2" type="ordered locus">Vapar_5999</name>
</gene>
<name>C5D0Q8_VARPS</name>
<dbReference type="KEGG" id="vap:Vapar_5999"/>
<feature type="chain" id="PRO_5002950166" description="DUF4398 domain-containing protein" evidence="1">
    <location>
        <begin position="25"/>
        <end position="183"/>
    </location>
</feature>
<sequence precursor="true">MNTFFNPKASILVVLMLVLPMAQAATMTKAEYRAGKTRISADVKVGKAACAPLAGNAKDICIEEAKGKEKVARAELEYGYTAKSSDQNKMLVVKAEAAYAVAREKCDDQSGNAKDVCVQEAKALKSKALANAKMGKEIGEAKVDASQAKRDADYKVATEKCDSMSGDAKASCMAAARTKLGKI</sequence>
<proteinExistence type="predicted"/>
<organism evidence="2">
    <name type="scientific">Variovorax paradoxus (strain S110)</name>
    <dbReference type="NCBI Taxonomy" id="543728"/>
    <lineage>
        <taxon>Bacteria</taxon>
        <taxon>Pseudomonadati</taxon>
        <taxon>Pseudomonadota</taxon>
        <taxon>Betaproteobacteria</taxon>
        <taxon>Burkholderiales</taxon>
        <taxon>Comamonadaceae</taxon>
        <taxon>Variovorax</taxon>
    </lineage>
</organism>
<accession>C5D0Q8</accession>
<evidence type="ECO:0000313" key="2">
    <source>
        <dbReference type="EMBL" id="ACS22569.1"/>
    </source>
</evidence>
<evidence type="ECO:0000256" key="1">
    <source>
        <dbReference type="SAM" id="SignalP"/>
    </source>
</evidence>
<dbReference type="STRING" id="543728.Vapar_5999"/>